<reference evidence="1 2" key="1">
    <citation type="journal article" date="2016" name="Genome Biol. Evol.">
        <title>Gene Family Evolution Reflects Adaptation to Soil Environmental Stressors in the Genome of the Collembolan Orchesella cincta.</title>
        <authorList>
            <person name="Faddeeva-Vakhrusheva A."/>
            <person name="Derks M.F."/>
            <person name="Anvar S.Y."/>
            <person name="Agamennone V."/>
            <person name="Suring W."/>
            <person name="Smit S."/>
            <person name="van Straalen N.M."/>
            <person name="Roelofs D."/>
        </authorList>
    </citation>
    <scope>NUCLEOTIDE SEQUENCE [LARGE SCALE GENOMIC DNA]</scope>
    <source>
        <tissue evidence="1">Mixed pool</tissue>
    </source>
</reference>
<evidence type="ECO:0000313" key="1">
    <source>
        <dbReference type="EMBL" id="ODM92811.1"/>
    </source>
</evidence>
<accession>A0A1D2MIQ8</accession>
<dbReference type="AlphaFoldDB" id="A0A1D2MIQ8"/>
<protein>
    <submittedName>
        <fullName evidence="1">Uncharacterized protein</fullName>
    </submittedName>
</protein>
<dbReference type="Proteomes" id="UP000094527">
    <property type="component" value="Unassembled WGS sequence"/>
</dbReference>
<sequence length="74" mass="8182">MRDICIKIEVAKGNNGKFNQNLKALLESCSLDIMNRLVVEHESIQESASFSGSLQDVSDLGMSLPTLKWNTANQ</sequence>
<evidence type="ECO:0000313" key="2">
    <source>
        <dbReference type="Proteomes" id="UP000094527"/>
    </source>
</evidence>
<name>A0A1D2MIQ8_ORCCI</name>
<keyword evidence="2" id="KW-1185">Reference proteome</keyword>
<dbReference type="EMBL" id="LJIJ01001140">
    <property type="protein sequence ID" value="ODM92811.1"/>
    <property type="molecule type" value="Genomic_DNA"/>
</dbReference>
<proteinExistence type="predicted"/>
<comment type="caution">
    <text evidence="1">The sequence shown here is derived from an EMBL/GenBank/DDBJ whole genome shotgun (WGS) entry which is preliminary data.</text>
</comment>
<gene>
    <name evidence="1" type="ORF">Ocin01_13872</name>
</gene>
<organism evidence="1 2">
    <name type="scientific">Orchesella cincta</name>
    <name type="common">Springtail</name>
    <name type="synonym">Podura cincta</name>
    <dbReference type="NCBI Taxonomy" id="48709"/>
    <lineage>
        <taxon>Eukaryota</taxon>
        <taxon>Metazoa</taxon>
        <taxon>Ecdysozoa</taxon>
        <taxon>Arthropoda</taxon>
        <taxon>Hexapoda</taxon>
        <taxon>Collembola</taxon>
        <taxon>Entomobryomorpha</taxon>
        <taxon>Entomobryoidea</taxon>
        <taxon>Orchesellidae</taxon>
        <taxon>Orchesellinae</taxon>
        <taxon>Orchesella</taxon>
    </lineage>
</organism>